<proteinExistence type="predicted"/>
<keyword evidence="1" id="KW-0812">Transmembrane</keyword>
<evidence type="ECO:0000313" key="3">
    <source>
        <dbReference type="Proteomes" id="UP000075320"/>
    </source>
</evidence>
<organism evidence="2 3">
    <name type="scientific">Bdellovibrio bacteriovorus</name>
    <dbReference type="NCBI Taxonomy" id="959"/>
    <lineage>
        <taxon>Bacteria</taxon>
        <taxon>Pseudomonadati</taxon>
        <taxon>Bdellovibrionota</taxon>
        <taxon>Bdellovibrionia</taxon>
        <taxon>Bdellovibrionales</taxon>
        <taxon>Pseudobdellovibrionaceae</taxon>
        <taxon>Bdellovibrio</taxon>
    </lineage>
</organism>
<dbReference type="PANTHER" id="PTHR28026">
    <property type="entry name" value="DUF962 DOMAIN PROTEIN (AFU_ORTHOLOGUE AFUA_8G05310)"/>
    <property type="match status" value="1"/>
</dbReference>
<accession>A0A150WND3</accession>
<dbReference type="OrthoDB" id="5293922at2"/>
<dbReference type="PANTHER" id="PTHR28026:SF9">
    <property type="entry name" value="2-HYDROXY-PALMITIC ACID DIOXYGENASE MPO1"/>
    <property type="match status" value="1"/>
</dbReference>
<feature type="transmembrane region" description="Helical" evidence="1">
    <location>
        <begin position="54"/>
        <end position="83"/>
    </location>
</feature>
<sequence length="142" mass="16375">MKTLDQWMIEYGESHKNRQNQIIHKICVPVIFFTVVGFLLLIPYALGPLRAGEILLLVALAWYLSLGFKAFLVMLVQLGISYILFENLARLVEPFWVLAALFVVAWIGQFIGHKIEGKKPSFFKDLQFLLIGPLWVVRPLFR</sequence>
<dbReference type="Proteomes" id="UP000075320">
    <property type="component" value="Unassembled WGS sequence"/>
</dbReference>
<comment type="caution">
    <text evidence="2">The sequence shown here is derived from an EMBL/GenBank/DDBJ whole genome shotgun (WGS) entry which is preliminary data.</text>
</comment>
<dbReference type="EMBL" id="LUKE01000001">
    <property type="protein sequence ID" value="KYG66001.1"/>
    <property type="molecule type" value="Genomic_DNA"/>
</dbReference>
<feature type="transmembrane region" description="Helical" evidence="1">
    <location>
        <begin position="22"/>
        <end position="42"/>
    </location>
</feature>
<dbReference type="InterPro" id="IPR009305">
    <property type="entry name" value="Mpo1-like"/>
</dbReference>
<name>A0A150WND3_BDEBC</name>
<dbReference type="Pfam" id="PF06127">
    <property type="entry name" value="Mpo1-like"/>
    <property type="match status" value="1"/>
</dbReference>
<evidence type="ECO:0000313" key="2">
    <source>
        <dbReference type="EMBL" id="KYG66001.1"/>
    </source>
</evidence>
<dbReference type="AlphaFoldDB" id="A0A150WND3"/>
<dbReference type="RefSeq" id="WP_061833567.1">
    <property type="nucleotide sequence ID" value="NZ_LUKE01000001.1"/>
</dbReference>
<evidence type="ECO:0000256" key="1">
    <source>
        <dbReference type="SAM" id="Phobius"/>
    </source>
</evidence>
<evidence type="ECO:0008006" key="4">
    <source>
        <dbReference type="Google" id="ProtNLM"/>
    </source>
</evidence>
<feature type="transmembrane region" description="Helical" evidence="1">
    <location>
        <begin position="95"/>
        <end position="112"/>
    </location>
</feature>
<gene>
    <name evidence="2" type="ORF">AZI86_02730</name>
</gene>
<keyword evidence="1" id="KW-0472">Membrane</keyword>
<dbReference type="GO" id="GO:0016020">
    <property type="term" value="C:membrane"/>
    <property type="evidence" value="ECO:0007669"/>
    <property type="project" value="GOC"/>
</dbReference>
<reference evidence="2 3" key="1">
    <citation type="submission" date="2016-03" db="EMBL/GenBank/DDBJ databases">
        <authorList>
            <person name="Ploux O."/>
        </authorList>
    </citation>
    <scope>NUCLEOTIDE SEQUENCE [LARGE SCALE GENOMIC DNA]</scope>
    <source>
        <strain evidence="2 3">R0</strain>
    </source>
</reference>
<dbReference type="GO" id="GO:0046521">
    <property type="term" value="P:sphingoid catabolic process"/>
    <property type="evidence" value="ECO:0007669"/>
    <property type="project" value="TreeGrafter"/>
</dbReference>
<keyword evidence="3" id="KW-1185">Reference proteome</keyword>
<protein>
    <recommendedName>
        <fullName evidence="4">PRS2 protein</fullName>
    </recommendedName>
</protein>
<keyword evidence="1" id="KW-1133">Transmembrane helix</keyword>